<dbReference type="Proteomes" id="UP001429580">
    <property type="component" value="Unassembled WGS sequence"/>
</dbReference>
<keyword evidence="1" id="KW-0472">Membrane</keyword>
<name>A0ABX0V292_9HYPH</name>
<keyword evidence="1" id="KW-1133">Transmembrane helix</keyword>
<evidence type="ECO:0000313" key="3">
    <source>
        <dbReference type="Proteomes" id="UP001429580"/>
    </source>
</evidence>
<organism evidence="2 3">
    <name type="scientific">Pseudochelatococcus lubricantis</name>
    <dbReference type="NCBI Taxonomy" id="1538102"/>
    <lineage>
        <taxon>Bacteria</taxon>
        <taxon>Pseudomonadati</taxon>
        <taxon>Pseudomonadota</taxon>
        <taxon>Alphaproteobacteria</taxon>
        <taxon>Hyphomicrobiales</taxon>
        <taxon>Chelatococcaceae</taxon>
        <taxon>Pseudochelatococcus</taxon>
    </lineage>
</organism>
<dbReference type="EMBL" id="JAASQI010000002">
    <property type="protein sequence ID" value="NIJ57186.1"/>
    <property type="molecule type" value="Genomic_DNA"/>
</dbReference>
<keyword evidence="1" id="KW-0812">Transmembrane</keyword>
<dbReference type="RefSeq" id="WP_166949454.1">
    <property type="nucleotide sequence ID" value="NZ_JAASQI010000002.1"/>
</dbReference>
<reference evidence="2 3" key="1">
    <citation type="submission" date="2020-03" db="EMBL/GenBank/DDBJ databases">
        <title>Genomic Encyclopedia of Type Strains, Phase IV (KMG-IV): sequencing the most valuable type-strain genomes for metagenomic binning, comparative biology and taxonomic classification.</title>
        <authorList>
            <person name="Goeker M."/>
        </authorList>
    </citation>
    <scope>NUCLEOTIDE SEQUENCE [LARGE SCALE GENOMIC DNA]</scope>
    <source>
        <strain evidence="2 3">DSM 103870</strain>
    </source>
</reference>
<feature type="transmembrane region" description="Helical" evidence="1">
    <location>
        <begin position="30"/>
        <end position="53"/>
    </location>
</feature>
<proteinExistence type="predicted"/>
<evidence type="ECO:0000313" key="2">
    <source>
        <dbReference type="EMBL" id="NIJ57186.1"/>
    </source>
</evidence>
<gene>
    <name evidence="2" type="ORF">FHS82_001012</name>
</gene>
<accession>A0ABX0V292</accession>
<keyword evidence="3" id="KW-1185">Reference proteome</keyword>
<comment type="caution">
    <text evidence="2">The sequence shown here is derived from an EMBL/GenBank/DDBJ whole genome shotgun (WGS) entry which is preliminary data.</text>
</comment>
<sequence length="365" mass="39462">MNTTPGTWFLEALGLDGWFKRMVASASSSLPWPLIGGTAIEVAVFALVLYAGYRLGRALAEPPTPNEATSPPPVVAADAPLIPSLNDLKMDSNRALVFAADAKMVNRSRSRDSVNRGSPEALRLSSHLLNLKRYGIPVPLEDGGGSLSIDYQRALGFLESVAILGKAGHLQEAKATAERLLRGNTDLTPAPWGSVSLSLFGFVSESPSIGDGTRVLRATVKVTKAVHIQRIEVLWQRKGQNGNFALQIFESEEVLASGVERPFIVLHTRPHIGAFWGEPTADTKLQALDDLDQAGRDRYVKRLIGRNKQISCRIVIVAEGHNEISHDFTICTGGVDDVPQIVDPDWCIPYAAAESPTKARRSGLG</sequence>
<protein>
    <submittedName>
        <fullName evidence="2">Uncharacterized protein</fullName>
    </submittedName>
</protein>
<evidence type="ECO:0000256" key="1">
    <source>
        <dbReference type="SAM" id="Phobius"/>
    </source>
</evidence>